<name>A0ABQ7SVZ4_PHRPL</name>
<evidence type="ECO:0000256" key="1">
    <source>
        <dbReference type="SAM" id="MobiDB-lite"/>
    </source>
</evidence>
<feature type="region of interest" description="Disordered" evidence="1">
    <location>
        <begin position="137"/>
        <end position="157"/>
    </location>
</feature>
<keyword evidence="3" id="KW-1185">Reference proteome</keyword>
<evidence type="ECO:0000313" key="2">
    <source>
        <dbReference type="EMBL" id="KAH0621534.1"/>
    </source>
</evidence>
<comment type="caution">
    <text evidence="2">The sequence shown here is derived from an EMBL/GenBank/DDBJ whole genome shotgun (WGS) entry which is preliminary data.</text>
</comment>
<sequence length="630" mass="69639">MVKYFNILDKSSSLKTPVTKPTVSTGFKSHESRPEQETAICEVQGKNLNTSGKSNSLDKIVTEPSKFSEPKSHVNDCCKHQTTGHEVQENSLNPLDEHISSDESVTKPPVPSEQKALVISAEKETISFCKTTSVEPVTKTSESNTHKSRVSETEQQTTIHRIQGSNLIVLGSVGHKIKEKPFDALRNRSYMNRAEKNASAVRESNLITLASPGDTTLSEPAAESSECNVKRSKWDIAATNNVLTLGCNTAEVKPVSMPPELYGYGYYVGSTGYSSILPVSLTQPLASNLHYYCASSVDQQTDTQRIQEYSLITPGYTTILTESVTKPLESSVNHFCMNNAKPEANTLDVHQRSVITSDKSLKSSEHKFYMGGRKTRSRKVQRNSLLASVDPPDLASVERSNSRRQAPISRRLLVVSKFPLTAEQIFSLFDVIPGLECYETPPHLYNNHVFAVIRYRNIASAVYAKCRLHGLEYPLGNQLHVSFLESETHETNLIQEMATQVVTSQLGAVICNNNWAPQLLASSESRIPSPSLQTDAELPSWTKKAPPHFTVREKLFIVFDPHPLPQDVLDNVLSRFRNFINSHLIPGENVAYAKFAERASASHAIATLHGKTVNGVKLKVILADLPTGPQ</sequence>
<dbReference type="Gene3D" id="3.30.70.330">
    <property type="match status" value="1"/>
</dbReference>
<feature type="compositionally biased region" description="Polar residues" evidence="1">
    <location>
        <begin position="15"/>
        <end position="27"/>
    </location>
</feature>
<reference evidence="2 3" key="1">
    <citation type="journal article" date="2022" name="Gigascience">
        <title>A chromosome-level genome assembly and annotation of the desert horned lizard, Phrynosoma platyrhinos, provides insight into chromosomal rearrangements among reptiles.</title>
        <authorList>
            <person name="Koochekian N."/>
            <person name="Ascanio A."/>
            <person name="Farleigh K."/>
            <person name="Card D.C."/>
            <person name="Schield D.R."/>
            <person name="Castoe T.A."/>
            <person name="Jezkova T."/>
        </authorList>
    </citation>
    <scope>NUCLEOTIDE SEQUENCE [LARGE SCALE GENOMIC DNA]</scope>
    <source>
        <strain evidence="2">NK-2021</strain>
    </source>
</reference>
<dbReference type="SUPFAM" id="SSF54928">
    <property type="entry name" value="RNA-binding domain, RBD"/>
    <property type="match status" value="2"/>
</dbReference>
<accession>A0ABQ7SVZ4</accession>
<protein>
    <recommendedName>
        <fullName evidence="4">RRM domain-containing protein</fullName>
    </recommendedName>
</protein>
<dbReference type="EMBL" id="JAIPUX010003289">
    <property type="protein sequence ID" value="KAH0621534.1"/>
    <property type="molecule type" value="Genomic_DNA"/>
</dbReference>
<dbReference type="InterPro" id="IPR035979">
    <property type="entry name" value="RBD_domain_sf"/>
</dbReference>
<dbReference type="Proteomes" id="UP000826234">
    <property type="component" value="Unassembled WGS sequence"/>
</dbReference>
<proteinExistence type="predicted"/>
<evidence type="ECO:0000313" key="3">
    <source>
        <dbReference type="Proteomes" id="UP000826234"/>
    </source>
</evidence>
<feature type="region of interest" description="Disordered" evidence="1">
    <location>
        <begin position="15"/>
        <end position="35"/>
    </location>
</feature>
<dbReference type="InterPro" id="IPR012677">
    <property type="entry name" value="Nucleotide-bd_a/b_plait_sf"/>
</dbReference>
<gene>
    <name evidence="2" type="ORF">JD844_022924</name>
</gene>
<organism evidence="2 3">
    <name type="scientific">Phrynosoma platyrhinos</name>
    <name type="common">Desert horned lizard</name>
    <dbReference type="NCBI Taxonomy" id="52577"/>
    <lineage>
        <taxon>Eukaryota</taxon>
        <taxon>Metazoa</taxon>
        <taxon>Chordata</taxon>
        <taxon>Craniata</taxon>
        <taxon>Vertebrata</taxon>
        <taxon>Euteleostomi</taxon>
        <taxon>Lepidosauria</taxon>
        <taxon>Squamata</taxon>
        <taxon>Bifurcata</taxon>
        <taxon>Unidentata</taxon>
        <taxon>Episquamata</taxon>
        <taxon>Toxicofera</taxon>
        <taxon>Iguania</taxon>
        <taxon>Phrynosomatidae</taxon>
        <taxon>Phrynosomatinae</taxon>
        <taxon>Phrynosoma</taxon>
    </lineage>
</organism>
<evidence type="ECO:0008006" key="4">
    <source>
        <dbReference type="Google" id="ProtNLM"/>
    </source>
</evidence>